<dbReference type="GeneID" id="20283184"/>
<evidence type="ECO:0000256" key="1">
    <source>
        <dbReference type="SAM" id="Coils"/>
    </source>
</evidence>
<reference evidence="3" key="1">
    <citation type="submission" date="2014-09" db="EMBL/GenBank/DDBJ databases">
        <title>Genomic characterization and comparison of seven Myoviridae bacteriophage infecting Bacillus thuringiensis.</title>
        <authorList>
            <person name="Sauder A.B."/>
            <person name="McKenzie Q.R."/>
            <person name="Temple L.M."/>
            <person name="Alexis B.K."/>
            <person name="Al-Atrache Z."/>
            <person name="Lewis L.O."/>
            <person name="Loesser-Casey K.E."/>
            <person name="Mitchell K.J."/>
        </authorList>
    </citation>
    <scope>NUCLEOTIDE SEQUENCE [LARGE SCALE GENOMIC DNA]</scope>
</reference>
<evidence type="ECO:0000313" key="3">
    <source>
        <dbReference type="Proteomes" id="UP000028561"/>
    </source>
</evidence>
<dbReference type="KEGG" id="vg:20283184"/>
<feature type="coiled-coil region" evidence="1">
    <location>
        <begin position="7"/>
        <end position="34"/>
    </location>
</feature>
<reference evidence="2 3" key="2">
    <citation type="journal article" date="2016" name="Virology (Lond)">
        <title>Genomic characterization and comparison of seven Myoviridae bacteriophage infecting Bacillus thuringiensis.</title>
        <authorList>
            <person name="Sauder A.B."/>
            <person name="Quinn M.R."/>
            <person name="Brouillette A."/>
            <person name="Caruso S."/>
            <person name="Cresawn S."/>
            <person name="Erill I."/>
            <person name="Lewis L."/>
            <person name="Loesser-Casey K."/>
            <person name="Pate M."/>
            <person name="Scott C."/>
            <person name="Stockwell S."/>
            <person name="Temple L."/>
        </authorList>
    </citation>
    <scope>NUCLEOTIDE SEQUENCE [LARGE SCALE GENOMIC DNA]</scope>
</reference>
<dbReference type="RefSeq" id="YP_009055962.1">
    <property type="nucleotide sequence ID" value="NC_024788.1"/>
</dbReference>
<protein>
    <submittedName>
        <fullName evidence="2">Uncharacterized protein</fullName>
    </submittedName>
</protein>
<accession>A0A075LYU8</accession>
<sequence length="110" mass="13108">MPYTNKIEGIKHQISLLERELDRLEDMQKAEEDKQAIFIIETGICDLGRPYLVCEQLPLWYDLDDIDGEIRDAIEVNEHMKLKEWSFRLANEPEEPYGLDYDDDHELMHQ</sequence>
<evidence type="ECO:0000313" key="2">
    <source>
        <dbReference type="EMBL" id="AIF72073.1"/>
    </source>
</evidence>
<name>A0A075LYU8_9CAUD</name>
<dbReference type="EMBL" id="KJ489402">
    <property type="protein sequence ID" value="AIF72073.1"/>
    <property type="molecule type" value="Genomic_DNA"/>
</dbReference>
<keyword evidence="1" id="KW-0175">Coiled coil</keyword>
<proteinExistence type="predicted"/>
<keyword evidence="3" id="KW-1185">Reference proteome</keyword>
<dbReference type="Proteomes" id="UP000028561">
    <property type="component" value="Segment"/>
</dbReference>
<organism evidence="2 3">
    <name type="scientific">Bacillus phage Riley</name>
    <dbReference type="NCBI Taxonomy" id="1486662"/>
    <lineage>
        <taxon>Viruses</taxon>
        <taxon>Duplodnaviria</taxon>
        <taxon>Heunggongvirae</taxon>
        <taxon>Uroviricota</taxon>
        <taxon>Caudoviricetes</taxon>
        <taxon>Herelleviridae</taxon>
        <taxon>Bastillevirinae</taxon>
        <taxon>Bequatrovirus</taxon>
        <taxon>Bequatrovirus riley</taxon>
    </lineage>
</organism>